<sequence>MPRPPIIPRDTLVDCHPWEPTDFLRQAELAAAAAAPPPPPPEPEPEPPQEPPISEEEWQAMLEAELANARDEGRRDGFAQGFQDGFEQGRRQGEEDSRQIAALMQSVHEAIDQMNGSVAEELVGLALQLAQQFLRGALRAQPERILPLVREVLGDAPTTPAPAMLRVHADDAELIRQALGTELAAANWTLLVDAAIERGGCRVQTRFGETDATLQTRWSELTRALGRDTAWIASERVDAERVAGGALHVA</sequence>
<feature type="compositionally biased region" description="Acidic residues" evidence="10">
    <location>
        <begin position="43"/>
        <end position="58"/>
    </location>
</feature>
<proteinExistence type="inferred from homology"/>
<keyword evidence="7" id="KW-1005">Bacterial flagellum biogenesis</keyword>
<keyword evidence="8" id="KW-0653">Protein transport</keyword>
<dbReference type="GO" id="GO:0015031">
    <property type="term" value="P:protein transport"/>
    <property type="evidence" value="ECO:0007669"/>
    <property type="project" value="UniProtKB-KW"/>
</dbReference>
<evidence type="ECO:0000256" key="6">
    <source>
        <dbReference type="ARBA" id="ARBA00022490"/>
    </source>
</evidence>
<dbReference type="EMBL" id="CP051170">
    <property type="protein sequence ID" value="QOK98782.1"/>
    <property type="molecule type" value="Genomic_DNA"/>
</dbReference>
<evidence type="ECO:0000256" key="3">
    <source>
        <dbReference type="ARBA" id="ARBA00006602"/>
    </source>
</evidence>
<evidence type="ECO:0000256" key="1">
    <source>
        <dbReference type="ARBA" id="ARBA00003041"/>
    </source>
</evidence>
<dbReference type="Proteomes" id="UP000593970">
    <property type="component" value="Plasmid pUW774mp"/>
</dbReference>
<comment type="function">
    <text evidence="1">Needed for flagellar regrowth and assembly.</text>
</comment>
<organism evidence="12 13">
    <name type="scientific">Ralstonia solanacearum</name>
    <name type="common">Pseudomonas solanacearum</name>
    <dbReference type="NCBI Taxonomy" id="305"/>
    <lineage>
        <taxon>Bacteria</taxon>
        <taxon>Pseudomonadati</taxon>
        <taxon>Pseudomonadota</taxon>
        <taxon>Betaproteobacteria</taxon>
        <taxon>Burkholderiales</taxon>
        <taxon>Burkholderiaceae</taxon>
        <taxon>Ralstonia</taxon>
        <taxon>Ralstonia solanacearum species complex</taxon>
    </lineage>
</organism>
<evidence type="ECO:0000256" key="8">
    <source>
        <dbReference type="ARBA" id="ARBA00022927"/>
    </source>
</evidence>
<geneLocation type="plasmid" evidence="12 13">
    <name>pUW774mp</name>
</geneLocation>
<dbReference type="PANTHER" id="PTHR34982">
    <property type="entry name" value="YOP PROTEINS TRANSLOCATION PROTEIN L"/>
    <property type="match status" value="1"/>
</dbReference>
<protein>
    <recommendedName>
        <fullName evidence="4">Flagellar assembly protein FliH</fullName>
    </recommendedName>
</protein>
<dbReference type="InterPro" id="IPR018035">
    <property type="entry name" value="Flagellar_FliH/T3SS_HrpE"/>
</dbReference>
<dbReference type="NCBIfam" id="NF004270">
    <property type="entry name" value="PRK05687.2-1"/>
    <property type="match status" value="1"/>
</dbReference>
<keyword evidence="12" id="KW-0969">Cilium</keyword>
<keyword evidence="12" id="KW-0282">Flagellum</keyword>
<dbReference type="GO" id="GO:0009288">
    <property type="term" value="C:bacterial-type flagellum"/>
    <property type="evidence" value="ECO:0007669"/>
    <property type="project" value="InterPro"/>
</dbReference>
<dbReference type="InterPro" id="IPR051472">
    <property type="entry name" value="T3SS_Stator/FliH"/>
</dbReference>
<evidence type="ECO:0000256" key="9">
    <source>
        <dbReference type="ARBA" id="ARBA00023225"/>
    </source>
</evidence>
<keyword evidence="12" id="KW-0614">Plasmid</keyword>
<evidence type="ECO:0000256" key="4">
    <source>
        <dbReference type="ARBA" id="ARBA00016507"/>
    </source>
</evidence>
<reference evidence="13" key="1">
    <citation type="submission" date="2020-04" db="EMBL/GenBank/DDBJ databases">
        <title>Ralstonia solanacearum UW576, UW763, UW773, and UW774.</title>
        <authorList>
            <person name="Steidl O."/>
            <person name="Truchon A."/>
            <person name="Allen C."/>
        </authorList>
    </citation>
    <scope>NUCLEOTIDE SEQUENCE [LARGE SCALE GENOMIC DNA]</scope>
    <source>
        <strain evidence="13">UW774</strain>
        <plasmid evidence="13">pUW774mp</plasmid>
    </source>
</reference>
<dbReference type="GO" id="GO:0003774">
    <property type="term" value="F:cytoskeletal motor activity"/>
    <property type="evidence" value="ECO:0007669"/>
    <property type="project" value="InterPro"/>
</dbReference>
<gene>
    <name evidence="12" type="primary">fliH</name>
    <name evidence="12" type="ORF">HF909_20370</name>
</gene>
<evidence type="ECO:0000313" key="12">
    <source>
        <dbReference type="EMBL" id="QOK98782.1"/>
    </source>
</evidence>
<keyword evidence="9" id="KW-1006">Bacterial flagellum protein export</keyword>
<dbReference type="PANTHER" id="PTHR34982:SF1">
    <property type="entry name" value="FLAGELLAR ASSEMBLY PROTEIN FLIH"/>
    <property type="match status" value="1"/>
</dbReference>
<keyword evidence="12" id="KW-0966">Cell projection</keyword>
<evidence type="ECO:0000256" key="7">
    <source>
        <dbReference type="ARBA" id="ARBA00022795"/>
    </source>
</evidence>
<feature type="region of interest" description="Disordered" evidence="10">
    <location>
        <begin position="25"/>
        <end position="61"/>
    </location>
</feature>
<comment type="similarity">
    <text evidence="3">Belongs to the FliH family.</text>
</comment>
<dbReference type="GO" id="GO:0005829">
    <property type="term" value="C:cytosol"/>
    <property type="evidence" value="ECO:0007669"/>
    <property type="project" value="TreeGrafter"/>
</dbReference>
<dbReference type="GO" id="GO:0071973">
    <property type="term" value="P:bacterial-type flagellum-dependent cell motility"/>
    <property type="evidence" value="ECO:0007669"/>
    <property type="project" value="InterPro"/>
</dbReference>
<accession>A0AA92JWH2</accession>
<dbReference type="InterPro" id="IPR000563">
    <property type="entry name" value="Flag_FliH"/>
</dbReference>
<evidence type="ECO:0000256" key="2">
    <source>
        <dbReference type="ARBA" id="ARBA00004496"/>
    </source>
</evidence>
<dbReference type="AlphaFoldDB" id="A0AA92JWH2"/>
<evidence type="ECO:0000313" key="13">
    <source>
        <dbReference type="Proteomes" id="UP000593970"/>
    </source>
</evidence>
<keyword evidence="5" id="KW-0813">Transport</keyword>
<keyword evidence="6" id="KW-0963">Cytoplasm</keyword>
<name>A0AA92JWH2_RALSL</name>
<evidence type="ECO:0000259" key="11">
    <source>
        <dbReference type="Pfam" id="PF02108"/>
    </source>
</evidence>
<evidence type="ECO:0000256" key="5">
    <source>
        <dbReference type="ARBA" id="ARBA00022448"/>
    </source>
</evidence>
<dbReference type="Pfam" id="PF02108">
    <property type="entry name" value="FliH"/>
    <property type="match status" value="1"/>
</dbReference>
<evidence type="ECO:0000256" key="10">
    <source>
        <dbReference type="SAM" id="MobiDB-lite"/>
    </source>
</evidence>
<dbReference type="GO" id="GO:0044781">
    <property type="term" value="P:bacterial-type flagellum organization"/>
    <property type="evidence" value="ECO:0007669"/>
    <property type="project" value="UniProtKB-KW"/>
</dbReference>
<comment type="subcellular location">
    <subcellularLocation>
        <location evidence="2">Cytoplasm</location>
    </subcellularLocation>
</comment>
<feature type="domain" description="Flagellar assembly protein FliH/Type III secretion system HrpE" evidence="11">
    <location>
        <begin position="96"/>
        <end position="220"/>
    </location>
</feature>
<dbReference type="PRINTS" id="PR01003">
    <property type="entry name" value="FLGFLIH"/>
</dbReference>